<dbReference type="GO" id="GO:0043495">
    <property type="term" value="F:protein-membrane adaptor activity"/>
    <property type="evidence" value="ECO:0007669"/>
    <property type="project" value="TreeGrafter"/>
</dbReference>
<feature type="region of interest" description="Disordered" evidence="2">
    <location>
        <begin position="136"/>
        <end position="268"/>
    </location>
</feature>
<dbReference type="Proteomes" id="UP000594262">
    <property type="component" value="Unplaced"/>
</dbReference>
<organism evidence="4 5">
    <name type="scientific">Clytia hemisphaerica</name>
    <dbReference type="NCBI Taxonomy" id="252671"/>
    <lineage>
        <taxon>Eukaryota</taxon>
        <taxon>Metazoa</taxon>
        <taxon>Cnidaria</taxon>
        <taxon>Hydrozoa</taxon>
        <taxon>Hydroidolina</taxon>
        <taxon>Leptothecata</taxon>
        <taxon>Obeliida</taxon>
        <taxon>Clytiidae</taxon>
        <taxon>Clytia</taxon>
    </lineage>
</organism>
<evidence type="ECO:0000313" key="5">
    <source>
        <dbReference type="Proteomes" id="UP000594262"/>
    </source>
</evidence>
<dbReference type="InterPro" id="IPR001478">
    <property type="entry name" value="PDZ"/>
</dbReference>
<dbReference type="AlphaFoldDB" id="A0A7M5XJC1"/>
<dbReference type="InterPro" id="IPR036034">
    <property type="entry name" value="PDZ_sf"/>
</dbReference>
<feature type="compositionally biased region" description="Acidic residues" evidence="2">
    <location>
        <begin position="208"/>
        <end position="234"/>
    </location>
</feature>
<evidence type="ECO:0000256" key="1">
    <source>
        <dbReference type="ARBA" id="ARBA00022737"/>
    </source>
</evidence>
<name>A0A7M5XJC1_9CNID</name>
<dbReference type="SMART" id="SM00228">
    <property type="entry name" value="PDZ"/>
    <property type="match status" value="1"/>
</dbReference>
<dbReference type="OrthoDB" id="10007415at2759"/>
<dbReference type="PANTHER" id="PTHR14191:SF3">
    <property type="entry name" value="NA(+)_H(+) EXCHANGE REGULATORY COFACTOR-LIKE PROTEIN NRFL-1"/>
    <property type="match status" value="1"/>
</dbReference>
<feature type="compositionally biased region" description="Polar residues" evidence="2">
    <location>
        <begin position="235"/>
        <end position="268"/>
    </location>
</feature>
<evidence type="ECO:0000313" key="4">
    <source>
        <dbReference type="EnsemblMetazoa" id="CLYHEMP023834.1"/>
    </source>
</evidence>
<feature type="domain" description="PDZ" evidence="3">
    <location>
        <begin position="13"/>
        <end position="93"/>
    </location>
</feature>
<dbReference type="CDD" id="cd06768">
    <property type="entry name" value="PDZ_NHERF-like"/>
    <property type="match status" value="1"/>
</dbReference>
<dbReference type="PANTHER" id="PTHR14191">
    <property type="entry name" value="PDZ DOMAIN CONTAINING PROTEIN"/>
    <property type="match status" value="1"/>
</dbReference>
<protein>
    <recommendedName>
        <fullName evidence="3">PDZ domain-containing protein</fullName>
    </recommendedName>
</protein>
<accession>A0A7M5XJC1</accession>
<sequence>MGEDVGLVKAPRICEMIREESGYGFNLHGEKGVIGQYISAIDPGSAAEKSGLCVGDRVVEVNEVNVEAMSHGEVVQQIRTDPKKAILLVVDKITDNYLKKINRPVTSALATYTTVHEITIEEAEKLQELRLQAEQQQNVTDDADDDGNTQLSVEDENVELQDSDSLPSNGEEPENEAPGDTPESEKISSVPGDIESPPLNSHTSISPEPEEPTNQDPPPEESQPEESQPEESQPDENISQPDENISQPDENISQPDENISQPDENISQ</sequence>
<dbReference type="InterPro" id="IPR051067">
    <property type="entry name" value="NHER"/>
</dbReference>
<reference evidence="4" key="1">
    <citation type="submission" date="2021-01" db="UniProtKB">
        <authorList>
            <consortium name="EnsemblMetazoa"/>
        </authorList>
    </citation>
    <scope>IDENTIFICATION</scope>
</reference>
<keyword evidence="1" id="KW-0677">Repeat</keyword>
<dbReference type="SUPFAM" id="SSF50156">
    <property type="entry name" value="PDZ domain-like"/>
    <property type="match status" value="1"/>
</dbReference>
<dbReference type="Pfam" id="PF00595">
    <property type="entry name" value="PDZ"/>
    <property type="match status" value="1"/>
</dbReference>
<keyword evidence="5" id="KW-1185">Reference proteome</keyword>
<feature type="compositionally biased region" description="Acidic residues" evidence="2">
    <location>
        <begin position="141"/>
        <end position="162"/>
    </location>
</feature>
<dbReference type="EnsemblMetazoa" id="CLYHEMT023834.1">
    <property type="protein sequence ID" value="CLYHEMP023834.1"/>
    <property type="gene ID" value="CLYHEMG023834"/>
</dbReference>
<evidence type="ECO:0000259" key="3">
    <source>
        <dbReference type="PROSITE" id="PS50106"/>
    </source>
</evidence>
<dbReference type="PROSITE" id="PS50106">
    <property type="entry name" value="PDZ"/>
    <property type="match status" value="1"/>
</dbReference>
<dbReference type="Gene3D" id="2.30.42.10">
    <property type="match status" value="1"/>
</dbReference>
<evidence type="ECO:0000256" key="2">
    <source>
        <dbReference type="SAM" id="MobiDB-lite"/>
    </source>
</evidence>
<dbReference type="GO" id="GO:0016324">
    <property type="term" value="C:apical plasma membrane"/>
    <property type="evidence" value="ECO:0007669"/>
    <property type="project" value="TreeGrafter"/>
</dbReference>
<proteinExistence type="predicted"/>
<dbReference type="GO" id="GO:0072659">
    <property type="term" value="P:protein localization to plasma membrane"/>
    <property type="evidence" value="ECO:0007669"/>
    <property type="project" value="TreeGrafter"/>
</dbReference>